<evidence type="ECO:0000256" key="9">
    <source>
        <dbReference type="ARBA" id="ARBA00023055"/>
    </source>
</evidence>
<dbReference type="GO" id="GO:0046872">
    <property type="term" value="F:metal ion binding"/>
    <property type="evidence" value="ECO:0007669"/>
    <property type="project" value="UniProtKB-KW"/>
</dbReference>
<feature type="signal peptide" evidence="12">
    <location>
        <begin position="1"/>
        <end position="15"/>
    </location>
</feature>
<name>A0AAW1Q7M0_9CHLO</name>
<organism evidence="15 16">
    <name type="scientific">Apatococcus lobatus</name>
    <dbReference type="NCBI Taxonomy" id="904363"/>
    <lineage>
        <taxon>Eukaryota</taxon>
        <taxon>Viridiplantae</taxon>
        <taxon>Chlorophyta</taxon>
        <taxon>core chlorophytes</taxon>
        <taxon>Trebouxiophyceae</taxon>
        <taxon>Chlorellales</taxon>
        <taxon>Chlorellaceae</taxon>
        <taxon>Apatococcus</taxon>
    </lineage>
</organism>
<evidence type="ECO:0000259" key="13">
    <source>
        <dbReference type="PROSITE" id="PS50004"/>
    </source>
</evidence>
<comment type="similarity">
    <text evidence="2">Belongs to the synaptotagmin family.</text>
</comment>
<evidence type="ECO:0000256" key="12">
    <source>
        <dbReference type="SAM" id="SignalP"/>
    </source>
</evidence>
<evidence type="ECO:0000256" key="11">
    <source>
        <dbReference type="ARBA" id="ARBA00023136"/>
    </source>
</evidence>
<dbReference type="GO" id="GO:0005783">
    <property type="term" value="C:endoplasmic reticulum"/>
    <property type="evidence" value="ECO:0007669"/>
    <property type="project" value="TreeGrafter"/>
</dbReference>
<dbReference type="PANTHER" id="PTHR10774:SF190">
    <property type="entry name" value="C2 CALCIUM_LIPID-BINDING ENDONUCLEASE_EXONUCLEASE_PHOSPHATASE-RELATED"/>
    <property type="match status" value="1"/>
</dbReference>
<keyword evidence="6" id="KW-0677">Repeat</keyword>
<keyword evidence="5" id="KW-0479">Metal-binding</keyword>
<evidence type="ECO:0000256" key="10">
    <source>
        <dbReference type="ARBA" id="ARBA00023121"/>
    </source>
</evidence>
<protein>
    <submittedName>
        <fullName evidence="15">Uncharacterized protein</fullName>
    </submittedName>
</protein>
<keyword evidence="3" id="KW-0813">Transport</keyword>
<evidence type="ECO:0000256" key="8">
    <source>
        <dbReference type="ARBA" id="ARBA00022989"/>
    </source>
</evidence>
<sequence>MACILLGLVIGAVYGNKLFKPLKDQTVTVQRLDLRYDYIDTRTVPDNHGKPVSDTMRMVLGYAPEWVKWPDYERTLWANHTISMLWPQYNAAIGKMVLEMAQPYIDEYKKQYSWLTAVFLHRIDLGTFPMAIAGFKIYQTADDEVILESAIQWGSNANAKASARVTFAGYTVELPVQVFNIMAKAKARITIKPLVDIIPCMGAVNVTLIDQPEIDFSVRALGSCDLMAIPGIRQVALFFVGKIVRDMIVYPSDMTFPIMENSGIPPPPQGMLRVKLLKGIHLTGGTDLFSKIDPFVEISVRENRIIRSKTIWNNENPEWNEEFDFVIEDPNKQQIKMVVKDQDDFNDEITGVGVVKLDKIPMEEDPWVPHQVRVELLKPQAATHMVKFAEGSVKPGAASGAATTVKKTANKATGVVGKGFGKAKDKVTRNKGAPADEDPIDDENAIMIHQEPDKQAKQKHRGDKKTMSRGHISLELTYMPFSDSTRNSHDLARAQAKQSMGATSLSKDTKGVLVVHVVRGINLEAPNEDEVDSFCQLKLHDPAREHPDCQHTKTMMNENFPRWDEKFDFVMISATSRLEVVAMDRTGFMQGMITGNLKRLVGKKPVRDRPIGHFNLDLIEVVRNRRIRDTWALQDTQKGEIELVLEWTPVELNAPPDPTDPFR</sequence>
<dbReference type="CDD" id="cd00030">
    <property type="entry name" value="C2"/>
    <property type="match status" value="2"/>
</dbReference>
<evidence type="ECO:0000256" key="7">
    <source>
        <dbReference type="ARBA" id="ARBA00022837"/>
    </source>
</evidence>
<feature type="domain" description="C2" evidence="13">
    <location>
        <begin position="499"/>
        <end position="632"/>
    </location>
</feature>
<evidence type="ECO:0000313" key="16">
    <source>
        <dbReference type="Proteomes" id="UP001438707"/>
    </source>
</evidence>
<keyword evidence="9" id="KW-0445">Lipid transport</keyword>
<evidence type="ECO:0000259" key="14">
    <source>
        <dbReference type="PROSITE" id="PS51847"/>
    </source>
</evidence>
<dbReference type="EMBL" id="JALJOS010000080">
    <property type="protein sequence ID" value="KAK9816312.1"/>
    <property type="molecule type" value="Genomic_DNA"/>
</dbReference>
<evidence type="ECO:0000256" key="4">
    <source>
        <dbReference type="ARBA" id="ARBA00022692"/>
    </source>
</evidence>
<dbReference type="CDD" id="cd21677">
    <property type="entry name" value="SMP_SYT"/>
    <property type="match status" value="1"/>
</dbReference>
<evidence type="ECO:0000256" key="5">
    <source>
        <dbReference type="ARBA" id="ARBA00022723"/>
    </source>
</evidence>
<reference evidence="15 16" key="1">
    <citation type="journal article" date="2024" name="Nat. Commun.">
        <title>Phylogenomics reveals the evolutionary origins of lichenization in chlorophyte algae.</title>
        <authorList>
            <person name="Puginier C."/>
            <person name="Libourel C."/>
            <person name="Otte J."/>
            <person name="Skaloud P."/>
            <person name="Haon M."/>
            <person name="Grisel S."/>
            <person name="Petersen M."/>
            <person name="Berrin J.G."/>
            <person name="Delaux P.M."/>
            <person name="Dal Grande F."/>
            <person name="Keller J."/>
        </authorList>
    </citation>
    <scope>NUCLEOTIDE SEQUENCE [LARGE SCALE GENOMIC DNA]</scope>
    <source>
        <strain evidence="15 16">SAG 2145</strain>
    </source>
</reference>
<dbReference type="PROSITE" id="PS51847">
    <property type="entry name" value="SMP"/>
    <property type="match status" value="1"/>
</dbReference>
<dbReference type="Pfam" id="PF00168">
    <property type="entry name" value="C2"/>
    <property type="match status" value="2"/>
</dbReference>
<dbReference type="PROSITE" id="PS50004">
    <property type="entry name" value="C2"/>
    <property type="match status" value="2"/>
</dbReference>
<keyword evidence="4" id="KW-0812">Transmembrane</keyword>
<dbReference type="InterPro" id="IPR031468">
    <property type="entry name" value="SMP_LBD"/>
</dbReference>
<evidence type="ECO:0000313" key="15">
    <source>
        <dbReference type="EMBL" id="KAK9816312.1"/>
    </source>
</evidence>
<dbReference type="AlphaFoldDB" id="A0AAW1Q7M0"/>
<keyword evidence="10" id="KW-0446">Lipid-binding</keyword>
<gene>
    <name evidence="15" type="ORF">WJX74_010291</name>
</gene>
<dbReference type="GO" id="GO:0006869">
    <property type="term" value="P:lipid transport"/>
    <property type="evidence" value="ECO:0007669"/>
    <property type="project" value="UniProtKB-KW"/>
</dbReference>
<evidence type="ECO:0000256" key="3">
    <source>
        <dbReference type="ARBA" id="ARBA00022448"/>
    </source>
</evidence>
<keyword evidence="7" id="KW-0106">Calcium</keyword>
<evidence type="ECO:0000256" key="6">
    <source>
        <dbReference type="ARBA" id="ARBA00022737"/>
    </source>
</evidence>
<dbReference type="PANTHER" id="PTHR10774">
    <property type="entry name" value="EXTENDED SYNAPTOTAGMIN-RELATED"/>
    <property type="match status" value="1"/>
</dbReference>
<evidence type="ECO:0000256" key="2">
    <source>
        <dbReference type="ARBA" id="ARBA00006996"/>
    </source>
</evidence>
<dbReference type="Proteomes" id="UP001438707">
    <property type="component" value="Unassembled WGS sequence"/>
</dbReference>
<comment type="subcellular location">
    <subcellularLocation>
        <location evidence="1">Membrane</location>
        <topology evidence="1">Single-pass membrane protein</topology>
    </subcellularLocation>
</comment>
<dbReference type="InterPro" id="IPR045050">
    <property type="entry name" value="Synaptotagmin_plant"/>
</dbReference>
<dbReference type="Pfam" id="PF17047">
    <property type="entry name" value="SMP_LBD"/>
    <property type="match status" value="1"/>
</dbReference>
<keyword evidence="11" id="KW-0472">Membrane</keyword>
<keyword evidence="16" id="KW-1185">Reference proteome</keyword>
<keyword evidence="8" id="KW-1133">Transmembrane helix</keyword>
<proteinExistence type="inferred from homology"/>
<keyword evidence="12" id="KW-0732">Signal</keyword>
<dbReference type="InterPro" id="IPR039010">
    <property type="entry name" value="Synaptotagmin_SMP"/>
</dbReference>
<dbReference type="SUPFAM" id="SSF49562">
    <property type="entry name" value="C2 domain (Calcium/lipid-binding domain, CaLB)"/>
    <property type="match status" value="2"/>
</dbReference>
<comment type="caution">
    <text evidence="15">The sequence shown here is derived from an EMBL/GenBank/DDBJ whole genome shotgun (WGS) entry which is preliminary data.</text>
</comment>
<feature type="chain" id="PRO_5043553515" evidence="12">
    <location>
        <begin position="16"/>
        <end position="663"/>
    </location>
</feature>
<accession>A0AAW1Q7M0</accession>
<dbReference type="GO" id="GO:0008289">
    <property type="term" value="F:lipid binding"/>
    <property type="evidence" value="ECO:0007669"/>
    <property type="project" value="UniProtKB-KW"/>
</dbReference>
<dbReference type="InterPro" id="IPR000008">
    <property type="entry name" value="C2_dom"/>
</dbReference>
<dbReference type="SMART" id="SM00239">
    <property type="entry name" value="C2"/>
    <property type="match status" value="2"/>
</dbReference>
<feature type="domain" description="C2" evidence="13">
    <location>
        <begin position="250"/>
        <end position="372"/>
    </location>
</feature>
<dbReference type="GO" id="GO:0016020">
    <property type="term" value="C:membrane"/>
    <property type="evidence" value="ECO:0007669"/>
    <property type="project" value="UniProtKB-SubCell"/>
</dbReference>
<dbReference type="InterPro" id="IPR035892">
    <property type="entry name" value="C2_domain_sf"/>
</dbReference>
<dbReference type="Gene3D" id="2.60.40.150">
    <property type="entry name" value="C2 domain"/>
    <property type="match status" value="2"/>
</dbReference>
<evidence type="ECO:0000256" key="1">
    <source>
        <dbReference type="ARBA" id="ARBA00004167"/>
    </source>
</evidence>
<feature type="domain" description="SMP-LTD" evidence="14">
    <location>
        <begin position="71"/>
        <end position="259"/>
    </location>
</feature>